<dbReference type="RefSeq" id="WP_019379571.1">
    <property type="nucleotide sequence ID" value="NZ_CP015506.1"/>
</dbReference>
<evidence type="ECO:0000313" key="3">
    <source>
        <dbReference type="Proteomes" id="UP000077856"/>
    </source>
</evidence>
<sequence length="69" mass="7802">MNTQNKHTTKAIGISLLITIFAFFNVDIPKPYTVIYLLFVSVASFISIYLISMITAKAYQKFVKHIGCN</sequence>
<dbReference type="Proteomes" id="UP000077856">
    <property type="component" value="Chromosome"/>
</dbReference>
<keyword evidence="1" id="KW-0472">Membrane</keyword>
<organism evidence="2 3">
    <name type="scientific">Cytobacillus oceanisediminis 2691</name>
    <dbReference type="NCBI Taxonomy" id="1196031"/>
    <lineage>
        <taxon>Bacteria</taxon>
        <taxon>Bacillati</taxon>
        <taxon>Bacillota</taxon>
        <taxon>Bacilli</taxon>
        <taxon>Bacillales</taxon>
        <taxon>Bacillaceae</taxon>
        <taxon>Cytobacillus</taxon>
    </lineage>
</organism>
<protein>
    <submittedName>
        <fullName evidence="2">Uncharacterized protein</fullName>
    </submittedName>
</protein>
<feature type="transmembrane region" description="Helical" evidence="1">
    <location>
        <begin position="12"/>
        <end position="28"/>
    </location>
</feature>
<keyword evidence="1" id="KW-1133">Transmembrane helix</keyword>
<proteinExistence type="predicted"/>
<dbReference type="EMBL" id="CP015506">
    <property type="protein sequence ID" value="AND38210.1"/>
    <property type="molecule type" value="Genomic_DNA"/>
</dbReference>
<reference evidence="2 3" key="1">
    <citation type="submission" date="2016-04" db="EMBL/GenBank/DDBJ databases">
        <title>Complete genome sequence of Bacillus oceanisediminis strain 2691.</title>
        <authorList>
            <person name="Jeong H."/>
            <person name="Kim H.J."/>
            <person name="Lee D.-W."/>
        </authorList>
    </citation>
    <scope>NUCLEOTIDE SEQUENCE [LARGE SCALE GENOMIC DNA]</scope>
    <source>
        <strain evidence="2 3">2691</strain>
    </source>
</reference>
<accession>A0A160M6Z5</accession>
<evidence type="ECO:0000256" key="1">
    <source>
        <dbReference type="SAM" id="Phobius"/>
    </source>
</evidence>
<name>A0A160M6Z5_9BACI</name>
<dbReference type="KEGG" id="bon:A361_03425"/>
<gene>
    <name evidence="2" type="ORF">A361_03425</name>
</gene>
<feature type="transmembrane region" description="Helical" evidence="1">
    <location>
        <begin position="34"/>
        <end position="56"/>
    </location>
</feature>
<dbReference type="AlphaFoldDB" id="A0A160M6Z5"/>
<evidence type="ECO:0000313" key="2">
    <source>
        <dbReference type="EMBL" id="AND38210.1"/>
    </source>
</evidence>
<keyword evidence="1" id="KW-0812">Transmembrane</keyword>